<keyword evidence="2" id="KW-0812">Transmembrane</keyword>
<dbReference type="EMBL" id="MTQA01000064">
    <property type="protein sequence ID" value="PNP81706.1"/>
    <property type="molecule type" value="Genomic_DNA"/>
</dbReference>
<dbReference type="OrthoDB" id="4975133at2759"/>
<reference evidence="3 4" key="1">
    <citation type="submission" date="2017-06" db="EMBL/GenBank/DDBJ databases">
        <title>Genome of Fusarium nygamai isolate CS10214.</title>
        <authorList>
            <person name="Gardiner D.M."/>
            <person name="Obanor F."/>
            <person name="Kazan K."/>
        </authorList>
    </citation>
    <scope>NUCLEOTIDE SEQUENCE [LARGE SCALE GENOMIC DNA]</scope>
    <source>
        <strain evidence="3 4">CS10214</strain>
    </source>
</reference>
<gene>
    <name evidence="3" type="ORF">FNYG_04732</name>
</gene>
<keyword evidence="4" id="KW-1185">Reference proteome</keyword>
<keyword evidence="2" id="KW-0472">Membrane</keyword>
<proteinExistence type="predicted"/>
<evidence type="ECO:0000256" key="1">
    <source>
        <dbReference type="SAM" id="MobiDB-lite"/>
    </source>
</evidence>
<evidence type="ECO:0000256" key="2">
    <source>
        <dbReference type="SAM" id="Phobius"/>
    </source>
</evidence>
<evidence type="ECO:0000313" key="4">
    <source>
        <dbReference type="Proteomes" id="UP000236664"/>
    </source>
</evidence>
<accession>A0A2K0WHF3</accession>
<feature type="region of interest" description="Disordered" evidence="1">
    <location>
        <begin position="65"/>
        <end position="118"/>
    </location>
</feature>
<name>A0A2K0WHF3_GIBNY</name>
<feature type="transmembrane region" description="Helical" evidence="2">
    <location>
        <begin position="12"/>
        <end position="31"/>
    </location>
</feature>
<keyword evidence="2" id="KW-1133">Transmembrane helix</keyword>
<protein>
    <submittedName>
        <fullName evidence="3">Uncharacterized protein</fullName>
    </submittedName>
</protein>
<organism evidence="3 4">
    <name type="scientific">Gibberella nygamai</name>
    <name type="common">Bean root rot disease fungus</name>
    <name type="synonym">Fusarium nygamai</name>
    <dbReference type="NCBI Taxonomy" id="42673"/>
    <lineage>
        <taxon>Eukaryota</taxon>
        <taxon>Fungi</taxon>
        <taxon>Dikarya</taxon>
        <taxon>Ascomycota</taxon>
        <taxon>Pezizomycotina</taxon>
        <taxon>Sordariomycetes</taxon>
        <taxon>Hypocreomycetidae</taxon>
        <taxon>Hypocreales</taxon>
        <taxon>Nectriaceae</taxon>
        <taxon>Fusarium</taxon>
        <taxon>Fusarium fujikuroi species complex</taxon>
    </lineage>
</organism>
<dbReference type="AlphaFoldDB" id="A0A2K0WHF3"/>
<dbReference type="Proteomes" id="UP000236664">
    <property type="component" value="Unassembled WGS sequence"/>
</dbReference>
<comment type="caution">
    <text evidence="3">The sequence shown here is derived from an EMBL/GenBank/DDBJ whole genome shotgun (WGS) entry which is preliminary data.</text>
</comment>
<evidence type="ECO:0000313" key="3">
    <source>
        <dbReference type="EMBL" id="PNP81706.1"/>
    </source>
</evidence>
<sequence>MAFTLDTVMLWVFILLIVIAVVYWICVWLAYGCKSNKQMDILDEEQGDVVVNREENYESIFVNPPQQPVPSYTPTSLRGSRRSWGSRDTELPEYKPIGTPPPSYIPAYKANSKQPSRG</sequence>